<sequence length="194" mass="22206">MDKMKLAAKAVRGDEEAFLALMDAERHRMSRIAAACLHNESDVLEAIQETVCRAWLKRRDLRQPEFMSTWLVRILLRVCTDELSRRKRQPAYGRVDEQLEQLGAERFGAKGSMDEAEQIAGRLDMDALIESLEPPYREVIQLKYGRDMTLMDIAAALEKPPGTVKTWLHKALKQLRGQLPAPAPRKEEQHGKRS</sequence>
<dbReference type="Pfam" id="PF04542">
    <property type="entry name" value="Sigma70_r2"/>
    <property type="match status" value="1"/>
</dbReference>
<dbReference type="Proteomes" id="UP000215145">
    <property type="component" value="Unassembled WGS sequence"/>
</dbReference>
<dbReference type="SUPFAM" id="SSF88946">
    <property type="entry name" value="Sigma2 domain of RNA polymerase sigma factors"/>
    <property type="match status" value="1"/>
</dbReference>
<dbReference type="PANTHER" id="PTHR43133:SF51">
    <property type="entry name" value="RNA POLYMERASE SIGMA FACTOR"/>
    <property type="match status" value="1"/>
</dbReference>
<dbReference type="InterPro" id="IPR039425">
    <property type="entry name" value="RNA_pol_sigma-70-like"/>
</dbReference>
<dbReference type="InterPro" id="IPR036388">
    <property type="entry name" value="WH-like_DNA-bd_sf"/>
</dbReference>
<keyword evidence="8" id="KW-1185">Reference proteome</keyword>
<gene>
    <name evidence="7" type="ORF">CGZ75_12710</name>
</gene>
<evidence type="ECO:0000256" key="3">
    <source>
        <dbReference type="ARBA" id="ARBA00023082"/>
    </source>
</evidence>
<name>A0A229NYS7_9BACL</name>
<organism evidence="7 8">
    <name type="scientific">Paenibacillus herberti</name>
    <dbReference type="NCBI Taxonomy" id="1619309"/>
    <lineage>
        <taxon>Bacteria</taxon>
        <taxon>Bacillati</taxon>
        <taxon>Bacillota</taxon>
        <taxon>Bacilli</taxon>
        <taxon>Bacillales</taxon>
        <taxon>Paenibacillaceae</taxon>
        <taxon>Paenibacillus</taxon>
    </lineage>
</organism>
<evidence type="ECO:0000259" key="5">
    <source>
        <dbReference type="Pfam" id="PF04542"/>
    </source>
</evidence>
<keyword evidence="4" id="KW-0804">Transcription</keyword>
<keyword evidence="3" id="KW-0731">Sigma factor</keyword>
<dbReference type="OrthoDB" id="9782703at2"/>
<evidence type="ECO:0000313" key="7">
    <source>
        <dbReference type="EMBL" id="OXM15040.1"/>
    </source>
</evidence>
<dbReference type="SUPFAM" id="SSF88659">
    <property type="entry name" value="Sigma3 and sigma4 domains of RNA polymerase sigma factors"/>
    <property type="match status" value="1"/>
</dbReference>
<dbReference type="AlphaFoldDB" id="A0A229NYS7"/>
<evidence type="ECO:0000256" key="2">
    <source>
        <dbReference type="ARBA" id="ARBA00023015"/>
    </source>
</evidence>
<dbReference type="InterPro" id="IPR013249">
    <property type="entry name" value="RNA_pol_sigma70_r4_t2"/>
</dbReference>
<dbReference type="EMBL" id="NMUQ01000002">
    <property type="protein sequence ID" value="OXM15040.1"/>
    <property type="molecule type" value="Genomic_DNA"/>
</dbReference>
<dbReference type="InterPro" id="IPR007627">
    <property type="entry name" value="RNA_pol_sigma70_r2"/>
</dbReference>
<dbReference type="CDD" id="cd06171">
    <property type="entry name" value="Sigma70_r4"/>
    <property type="match status" value="1"/>
</dbReference>
<feature type="domain" description="RNA polymerase sigma factor 70 region 4 type 2" evidence="6">
    <location>
        <begin position="124"/>
        <end position="175"/>
    </location>
</feature>
<evidence type="ECO:0000259" key="6">
    <source>
        <dbReference type="Pfam" id="PF08281"/>
    </source>
</evidence>
<dbReference type="GO" id="GO:0006352">
    <property type="term" value="P:DNA-templated transcription initiation"/>
    <property type="evidence" value="ECO:0007669"/>
    <property type="project" value="InterPro"/>
</dbReference>
<keyword evidence="2" id="KW-0805">Transcription regulation</keyword>
<dbReference type="Gene3D" id="1.10.1740.10">
    <property type="match status" value="1"/>
</dbReference>
<protein>
    <submittedName>
        <fullName evidence="7">RNA polymerase subunit sigma</fullName>
    </submittedName>
</protein>
<dbReference type="PANTHER" id="PTHR43133">
    <property type="entry name" value="RNA POLYMERASE ECF-TYPE SIGMA FACTO"/>
    <property type="match status" value="1"/>
</dbReference>
<dbReference type="Gene3D" id="1.10.10.10">
    <property type="entry name" value="Winged helix-like DNA-binding domain superfamily/Winged helix DNA-binding domain"/>
    <property type="match status" value="1"/>
</dbReference>
<accession>A0A229NYS7</accession>
<comment type="caution">
    <text evidence="7">The sequence shown here is derived from an EMBL/GenBank/DDBJ whole genome shotgun (WGS) entry which is preliminary data.</text>
</comment>
<dbReference type="InterPro" id="IPR013325">
    <property type="entry name" value="RNA_pol_sigma_r2"/>
</dbReference>
<evidence type="ECO:0000313" key="8">
    <source>
        <dbReference type="Proteomes" id="UP000215145"/>
    </source>
</evidence>
<comment type="similarity">
    <text evidence="1">Belongs to the sigma-70 factor family. ECF subfamily.</text>
</comment>
<dbReference type="Pfam" id="PF08281">
    <property type="entry name" value="Sigma70_r4_2"/>
    <property type="match status" value="1"/>
</dbReference>
<reference evidence="7 8" key="1">
    <citation type="submission" date="2017-07" db="EMBL/GenBank/DDBJ databases">
        <title>Paenibacillus herberti R33 genome sequencing and assembly.</title>
        <authorList>
            <person name="Su W."/>
        </authorList>
    </citation>
    <scope>NUCLEOTIDE SEQUENCE [LARGE SCALE GENOMIC DNA]</scope>
    <source>
        <strain evidence="7 8">R33</strain>
    </source>
</reference>
<evidence type="ECO:0000256" key="4">
    <source>
        <dbReference type="ARBA" id="ARBA00023163"/>
    </source>
</evidence>
<dbReference type="GO" id="GO:0003677">
    <property type="term" value="F:DNA binding"/>
    <property type="evidence" value="ECO:0007669"/>
    <property type="project" value="InterPro"/>
</dbReference>
<dbReference type="InterPro" id="IPR014284">
    <property type="entry name" value="RNA_pol_sigma-70_dom"/>
</dbReference>
<dbReference type="InterPro" id="IPR013324">
    <property type="entry name" value="RNA_pol_sigma_r3/r4-like"/>
</dbReference>
<feature type="domain" description="RNA polymerase sigma-70 region 2" evidence="5">
    <location>
        <begin position="23"/>
        <end position="88"/>
    </location>
</feature>
<evidence type="ECO:0000256" key="1">
    <source>
        <dbReference type="ARBA" id="ARBA00010641"/>
    </source>
</evidence>
<proteinExistence type="inferred from homology"/>
<dbReference type="GO" id="GO:0016987">
    <property type="term" value="F:sigma factor activity"/>
    <property type="evidence" value="ECO:0007669"/>
    <property type="project" value="UniProtKB-KW"/>
</dbReference>
<dbReference type="NCBIfam" id="TIGR02937">
    <property type="entry name" value="sigma70-ECF"/>
    <property type="match status" value="1"/>
</dbReference>